<evidence type="ECO:0000256" key="3">
    <source>
        <dbReference type="SAM" id="MobiDB-lite"/>
    </source>
</evidence>
<evidence type="ECO:0000313" key="7">
    <source>
        <dbReference type="Proteomes" id="UP000198287"/>
    </source>
</evidence>
<dbReference type="Proteomes" id="UP000198287">
    <property type="component" value="Unassembled WGS sequence"/>
</dbReference>
<dbReference type="InterPro" id="IPR036034">
    <property type="entry name" value="PDZ_sf"/>
</dbReference>
<gene>
    <name evidence="6" type="ORF">Fcan01_21116</name>
</gene>
<dbReference type="InterPro" id="IPR001478">
    <property type="entry name" value="PDZ"/>
</dbReference>
<feature type="compositionally biased region" description="Low complexity" evidence="3">
    <location>
        <begin position="370"/>
        <end position="384"/>
    </location>
</feature>
<dbReference type="GO" id="GO:0048791">
    <property type="term" value="P:calcium ion-regulated exocytosis of neurotransmitter"/>
    <property type="evidence" value="ECO:0007669"/>
    <property type="project" value="TreeGrafter"/>
</dbReference>
<dbReference type="SUPFAM" id="SSF49562">
    <property type="entry name" value="C2 domain (Calcium/lipid-binding domain, CaLB)"/>
    <property type="match status" value="1"/>
</dbReference>
<dbReference type="SUPFAM" id="SSF50156">
    <property type="entry name" value="PDZ domain-like"/>
    <property type="match status" value="1"/>
</dbReference>
<reference evidence="6 7" key="1">
    <citation type="submission" date="2015-12" db="EMBL/GenBank/DDBJ databases">
        <title>The genome of Folsomia candida.</title>
        <authorList>
            <person name="Faddeeva A."/>
            <person name="Derks M.F."/>
            <person name="Anvar Y."/>
            <person name="Smit S."/>
            <person name="Van Straalen N."/>
            <person name="Roelofs D."/>
        </authorList>
    </citation>
    <scope>NUCLEOTIDE SEQUENCE [LARGE SCALE GENOMIC DNA]</scope>
    <source>
        <strain evidence="6 7">VU population</strain>
        <tissue evidence="6">Whole body</tissue>
    </source>
</reference>
<dbReference type="PROSITE" id="PS50004">
    <property type="entry name" value="C2"/>
    <property type="match status" value="1"/>
</dbReference>
<comment type="subcellular location">
    <subcellularLocation>
        <location evidence="2">Synapse</location>
    </subcellularLocation>
</comment>
<dbReference type="GO" id="GO:0048788">
    <property type="term" value="C:cytoskeleton of presynaptic active zone"/>
    <property type="evidence" value="ECO:0007669"/>
    <property type="project" value="TreeGrafter"/>
</dbReference>
<feature type="compositionally biased region" description="Basic and acidic residues" evidence="3">
    <location>
        <begin position="442"/>
        <end position="457"/>
    </location>
</feature>
<evidence type="ECO:0000313" key="6">
    <source>
        <dbReference type="EMBL" id="OXA44156.1"/>
    </source>
</evidence>
<feature type="region of interest" description="Disordered" evidence="3">
    <location>
        <begin position="612"/>
        <end position="694"/>
    </location>
</feature>
<keyword evidence="7" id="KW-1185">Reference proteome</keyword>
<evidence type="ECO:0000256" key="2">
    <source>
        <dbReference type="ARBA" id="ARBA00034103"/>
    </source>
</evidence>
<feature type="domain" description="C2" evidence="4">
    <location>
        <begin position="487"/>
        <end position="624"/>
    </location>
</feature>
<dbReference type="GO" id="GO:0031267">
    <property type="term" value="F:small GTPase binding"/>
    <property type="evidence" value="ECO:0007669"/>
    <property type="project" value="InterPro"/>
</dbReference>
<feature type="compositionally biased region" description="Low complexity" evidence="3">
    <location>
        <begin position="139"/>
        <end position="148"/>
    </location>
</feature>
<dbReference type="Gene3D" id="2.60.40.150">
    <property type="entry name" value="C2 domain"/>
    <property type="match status" value="1"/>
</dbReference>
<evidence type="ECO:0000259" key="5">
    <source>
        <dbReference type="PROSITE" id="PS50106"/>
    </source>
</evidence>
<dbReference type="GO" id="GO:0048167">
    <property type="term" value="P:regulation of synaptic plasticity"/>
    <property type="evidence" value="ECO:0007669"/>
    <property type="project" value="TreeGrafter"/>
</dbReference>
<dbReference type="InterPro" id="IPR039032">
    <property type="entry name" value="Rim-like"/>
</dbReference>
<dbReference type="Gene3D" id="2.30.42.10">
    <property type="match status" value="1"/>
</dbReference>
<dbReference type="GO" id="GO:0050806">
    <property type="term" value="P:positive regulation of synaptic transmission"/>
    <property type="evidence" value="ECO:0007669"/>
    <property type="project" value="TreeGrafter"/>
</dbReference>
<feature type="compositionally biased region" description="Pro residues" evidence="3">
    <location>
        <begin position="127"/>
        <end position="137"/>
    </location>
</feature>
<dbReference type="InterPro" id="IPR000008">
    <property type="entry name" value="C2_dom"/>
</dbReference>
<feature type="compositionally biased region" description="Low complexity" evidence="3">
    <location>
        <begin position="29"/>
        <end position="38"/>
    </location>
</feature>
<dbReference type="PANTHER" id="PTHR12157:SF25">
    <property type="entry name" value="REGULATING SYNAPTIC MEMBRANE EXOCYTOSIS PROTEIN 3"/>
    <property type="match status" value="1"/>
</dbReference>
<sequence>MTVGGGEEESSCYASSEVEAWYRERDEQQQQQQQQQQPQRRRHSEVPTVARQQNGRGRGQGQGQSQGQGGQGQGLTLRQVKGNGRSRRDLKEPVLPVEKAVSPKPVKSRIVVEKPEEEDDIGESNVLPPPPSRPGGGPPRSATATPTPKVEQLERRSSPSPSCQRDTNKYLFPVRRHLLRRNPHDTSLQSNGVGLKIVGGKETPDATGRLVAYVAKVFRDKVFPTRLGGEEIREGDVVLEWNGESLENKTFEEAAAIMGGGGRGGESEIQGGGGEDEVVELVIRSDYDIFTGKGRPPLTEEEKAELESRVLLHPGKMGEEDAIRRSSVGRGPYRHDEGGIIQGEDYSRHSTGAPPARLIEPSLPRRLVRSPSASSTETPTSTSTGPVHEGPDGASTSRFPQHLVIPCETDLRKRSTASLPPSLNDHHHMHQPPTGDMDQEDDRYLSTRDIYRGRKGSENISVKSMGISSPGEKPHGSSSRHRGKKGAYGQIQLQICHDPKANILYVTVIKARLPKQRRVSGAGGPGEEGGEIVVAENPYVTVFLLPERVLENQRRTRHVANVTLTPTWNQTMVYPNVTGEDLKDKYLEVATTGSLKSNRTLTRSVWRISHTDGGAVKRAQSRWPLRPENPHPPPRREGPSSPQRPLPVAILSPKRTTSQKAETKRSSQSPQRKREKVARNPFSHETFSLPRPKCRPTVTGSLLPVPSSKIFNVQPFISSR</sequence>
<name>A0A226DIY9_FOLCA</name>
<dbReference type="EMBL" id="LNIX01000020">
    <property type="protein sequence ID" value="OXA44156.1"/>
    <property type="molecule type" value="Genomic_DNA"/>
</dbReference>
<dbReference type="OrthoDB" id="67688at2759"/>
<feature type="compositionally biased region" description="Polar residues" evidence="3">
    <location>
        <begin position="654"/>
        <end position="670"/>
    </location>
</feature>
<dbReference type="GO" id="GO:0042734">
    <property type="term" value="C:presynaptic membrane"/>
    <property type="evidence" value="ECO:0007669"/>
    <property type="project" value="TreeGrafter"/>
</dbReference>
<dbReference type="AlphaFoldDB" id="A0A226DIY9"/>
<dbReference type="GO" id="GO:2000300">
    <property type="term" value="P:regulation of synaptic vesicle exocytosis"/>
    <property type="evidence" value="ECO:0007669"/>
    <property type="project" value="TreeGrafter"/>
</dbReference>
<feature type="compositionally biased region" description="Basic and acidic residues" evidence="3">
    <location>
        <begin position="314"/>
        <end position="324"/>
    </location>
</feature>
<dbReference type="PROSITE" id="PS50106">
    <property type="entry name" value="PDZ"/>
    <property type="match status" value="1"/>
</dbReference>
<accession>A0A226DIY9</accession>
<dbReference type="GO" id="GO:0044325">
    <property type="term" value="F:transmembrane transporter binding"/>
    <property type="evidence" value="ECO:0007669"/>
    <property type="project" value="TreeGrafter"/>
</dbReference>
<dbReference type="Pfam" id="PF00168">
    <property type="entry name" value="C2"/>
    <property type="match status" value="1"/>
</dbReference>
<dbReference type="PANTHER" id="PTHR12157">
    <property type="entry name" value="REGULATING SYNAPTIC MEMBRANE EXOCYTOSIS PROTEIN"/>
    <property type="match status" value="1"/>
</dbReference>
<evidence type="ECO:0000256" key="1">
    <source>
        <dbReference type="ARBA" id="ARBA00023018"/>
    </source>
</evidence>
<keyword evidence="1" id="KW-0770">Synapse</keyword>
<feature type="region of interest" description="Disordered" evidence="3">
    <location>
        <begin position="1"/>
        <end position="169"/>
    </location>
</feature>
<feature type="compositionally biased region" description="Acidic residues" evidence="3">
    <location>
        <begin position="1"/>
        <end position="10"/>
    </location>
</feature>
<evidence type="ECO:0000259" key="4">
    <source>
        <dbReference type="PROSITE" id="PS50004"/>
    </source>
</evidence>
<feature type="region of interest" description="Disordered" evidence="3">
    <location>
        <begin position="314"/>
        <end position="486"/>
    </location>
</feature>
<feature type="compositionally biased region" description="Gly residues" evidence="3">
    <location>
        <begin position="56"/>
        <end position="73"/>
    </location>
</feature>
<feature type="domain" description="PDZ" evidence="5">
    <location>
        <begin position="176"/>
        <end position="258"/>
    </location>
</feature>
<dbReference type="InterPro" id="IPR035892">
    <property type="entry name" value="C2_domain_sf"/>
</dbReference>
<organism evidence="6 7">
    <name type="scientific">Folsomia candida</name>
    <name type="common">Springtail</name>
    <dbReference type="NCBI Taxonomy" id="158441"/>
    <lineage>
        <taxon>Eukaryota</taxon>
        <taxon>Metazoa</taxon>
        <taxon>Ecdysozoa</taxon>
        <taxon>Arthropoda</taxon>
        <taxon>Hexapoda</taxon>
        <taxon>Collembola</taxon>
        <taxon>Entomobryomorpha</taxon>
        <taxon>Isotomoidea</taxon>
        <taxon>Isotomidae</taxon>
        <taxon>Proisotominae</taxon>
        <taxon>Folsomia</taxon>
    </lineage>
</organism>
<protein>
    <submittedName>
        <fullName evidence="6">Protein piccolo</fullName>
    </submittedName>
</protein>
<comment type="caution">
    <text evidence="6">The sequence shown here is derived from an EMBL/GenBank/DDBJ whole genome shotgun (WGS) entry which is preliminary data.</text>
</comment>
<proteinExistence type="predicted"/>
<dbReference type="GO" id="GO:0042391">
    <property type="term" value="P:regulation of membrane potential"/>
    <property type="evidence" value="ECO:0007669"/>
    <property type="project" value="TreeGrafter"/>
</dbReference>